<dbReference type="EMBL" id="NGMO01000003">
    <property type="protein sequence ID" value="OTP10131.1"/>
    <property type="molecule type" value="Genomic_DNA"/>
</dbReference>
<dbReference type="STRING" id="1987383.A5844_001829"/>
<name>A0A242JYX8_9ENTE</name>
<dbReference type="AlphaFoldDB" id="A0A242JYX8"/>
<keyword evidence="2" id="KW-1185">Reference proteome</keyword>
<gene>
    <name evidence="1" type="ORF">A5844_001829</name>
</gene>
<evidence type="ECO:0000313" key="2">
    <source>
        <dbReference type="Proteomes" id="UP000194933"/>
    </source>
</evidence>
<accession>A0A242JYX8</accession>
<comment type="caution">
    <text evidence="1">The sequence shown here is derived from an EMBL/GenBank/DDBJ whole genome shotgun (WGS) entry which is preliminary data.</text>
</comment>
<dbReference type="Proteomes" id="UP000194933">
    <property type="component" value="Unassembled WGS sequence"/>
</dbReference>
<protein>
    <recommendedName>
        <fullName evidence="3">Oligosaccharide biosynthesis protein Alg14</fullName>
    </recommendedName>
</protein>
<sequence length="295" mass="34395">MNQHSILLVAKNKSLYFFPSIDSLDVISAKELTDPSVMSSFQARLKAYQMIIFLDYGFEIQFAERVRPYTNAKIILFFWNHFREEHHQLLKNAQQSSAIDDIYHFDILEAKALGLKHNSSFYSKQMQLPHSEQTSDLFFGATDNGRKERADHYKKAFDKLGITSHYYILPSRGNDQAGYLTYADYLKLTSGSRGILELLREGQSGVTLRTFESIFFNKKLVTDNLAISGYRFYDPQNIFLLQERDLKELPEFLNTPYRPVASEIIEFFDAKTWAKRFEGVDPQVFEWYEYDGQGK</sequence>
<evidence type="ECO:0008006" key="3">
    <source>
        <dbReference type="Google" id="ProtNLM"/>
    </source>
</evidence>
<dbReference type="RefSeq" id="WP_086284908.1">
    <property type="nucleotide sequence ID" value="NZ_NGMO01000003.1"/>
</dbReference>
<organism evidence="1 2">
    <name type="scientific">Candidatus Enterococcus wittei</name>
    <dbReference type="NCBI Taxonomy" id="1987383"/>
    <lineage>
        <taxon>Bacteria</taxon>
        <taxon>Bacillati</taxon>
        <taxon>Bacillota</taxon>
        <taxon>Bacilli</taxon>
        <taxon>Lactobacillales</taxon>
        <taxon>Enterococcaceae</taxon>
        <taxon>Enterococcus</taxon>
    </lineage>
</organism>
<reference evidence="1 2" key="1">
    <citation type="submission" date="2017-05" db="EMBL/GenBank/DDBJ databases">
        <title>The Genome Sequence of Enterococcus sp. 10A9_DIV0425.</title>
        <authorList>
            <consortium name="The Broad Institute Genomics Platform"/>
            <consortium name="The Broad Institute Genomic Center for Infectious Diseases"/>
            <person name="Earl A."/>
            <person name="Manson A."/>
            <person name="Schwartman J."/>
            <person name="Gilmore M."/>
            <person name="Abouelleil A."/>
            <person name="Cao P."/>
            <person name="Chapman S."/>
            <person name="Cusick C."/>
            <person name="Shea T."/>
            <person name="Young S."/>
            <person name="Neafsey D."/>
            <person name="Nusbaum C."/>
            <person name="Birren B."/>
        </authorList>
    </citation>
    <scope>NUCLEOTIDE SEQUENCE [LARGE SCALE GENOMIC DNA]</scope>
    <source>
        <strain evidence="1 2">10A9_DIV0425</strain>
    </source>
</reference>
<proteinExistence type="predicted"/>
<evidence type="ECO:0000313" key="1">
    <source>
        <dbReference type="EMBL" id="OTP10131.1"/>
    </source>
</evidence>